<dbReference type="OrthoDB" id="1436925at2"/>
<name>A0A495EE95_9FLAO</name>
<keyword evidence="2" id="KW-1185">Reference proteome</keyword>
<dbReference type="EMBL" id="RBIQ01000007">
    <property type="protein sequence ID" value="RKR15066.1"/>
    <property type="molecule type" value="Genomic_DNA"/>
</dbReference>
<evidence type="ECO:0000313" key="1">
    <source>
        <dbReference type="EMBL" id="RKR15066.1"/>
    </source>
</evidence>
<dbReference type="Proteomes" id="UP000269412">
    <property type="component" value="Unassembled WGS sequence"/>
</dbReference>
<dbReference type="RefSeq" id="WP_121064819.1">
    <property type="nucleotide sequence ID" value="NZ_RBIQ01000007.1"/>
</dbReference>
<evidence type="ECO:0000313" key="2">
    <source>
        <dbReference type="Proteomes" id="UP000269412"/>
    </source>
</evidence>
<dbReference type="AlphaFoldDB" id="A0A495EE95"/>
<organism evidence="1 2">
    <name type="scientific">Maribacter vaceletii</name>
    <dbReference type="NCBI Taxonomy" id="1206816"/>
    <lineage>
        <taxon>Bacteria</taxon>
        <taxon>Pseudomonadati</taxon>
        <taxon>Bacteroidota</taxon>
        <taxon>Flavobacteriia</taxon>
        <taxon>Flavobacteriales</taxon>
        <taxon>Flavobacteriaceae</taxon>
        <taxon>Maribacter</taxon>
    </lineage>
</organism>
<sequence>MKKHLLLLTAIITLTYTSCKEEKKAPTGPTQMQQVMAIHDEVMPKMGEIGKLVSTLKPLIDSTESGMKYEKAMKDLQNANKSMMDWMQGFGSKFDSDEILNGKELSAEKQNLLNEEEESVKEVANLINTSIANAETLLKK</sequence>
<gene>
    <name evidence="1" type="ORF">CLV91_1148</name>
</gene>
<reference evidence="1 2" key="1">
    <citation type="submission" date="2018-10" db="EMBL/GenBank/DDBJ databases">
        <title>Genomic Encyclopedia of Archaeal and Bacterial Type Strains, Phase II (KMG-II): from individual species to whole genera.</title>
        <authorList>
            <person name="Goeker M."/>
        </authorList>
    </citation>
    <scope>NUCLEOTIDE SEQUENCE [LARGE SCALE GENOMIC DNA]</scope>
    <source>
        <strain evidence="1 2">DSM 25230</strain>
    </source>
</reference>
<evidence type="ECO:0008006" key="3">
    <source>
        <dbReference type="Google" id="ProtNLM"/>
    </source>
</evidence>
<comment type="caution">
    <text evidence="1">The sequence shown here is derived from an EMBL/GenBank/DDBJ whole genome shotgun (WGS) entry which is preliminary data.</text>
</comment>
<protein>
    <recommendedName>
        <fullName evidence="3">Viral A-type inclusion protein</fullName>
    </recommendedName>
</protein>
<accession>A0A495EE95</accession>
<proteinExistence type="predicted"/>